<dbReference type="EMBL" id="GGEC01069582">
    <property type="protein sequence ID" value="MBX50066.1"/>
    <property type="molecule type" value="Transcribed_RNA"/>
</dbReference>
<evidence type="ECO:0000313" key="1">
    <source>
        <dbReference type="EMBL" id="MBX50066.1"/>
    </source>
</evidence>
<sequence>MPELTLCFSTDYMNQTKPITSFDIQGTLTFHMIIEYNQSNFQSLTALTSYT</sequence>
<name>A0A2P2P5L6_RHIMU</name>
<dbReference type="AlphaFoldDB" id="A0A2P2P5L6"/>
<protein>
    <submittedName>
        <fullName evidence="1">Uncharacterized protein</fullName>
    </submittedName>
</protein>
<organism evidence="1">
    <name type="scientific">Rhizophora mucronata</name>
    <name type="common">Asiatic mangrove</name>
    <dbReference type="NCBI Taxonomy" id="61149"/>
    <lineage>
        <taxon>Eukaryota</taxon>
        <taxon>Viridiplantae</taxon>
        <taxon>Streptophyta</taxon>
        <taxon>Embryophyta</taxon>
        <taxon>Tracheophyta</taxon>
        <taxon>Spermatophyta</taxon>
        <taxon>Magnoliopsida</taxon>
        <taxon>eudicotyledons</taxon>
        <taxon>Gunneridae</taxon>
        <taxon>Pentapetalae</taxon>
        <taxon>rosids</taxon>
        <taxon>fabids</taxon>
        <taxon>Malpighiales</taxon>
        <taxon>Rhizophoraceae</taxon>
        <taxon>Rhizophora</taxon>
    </lineage>
</organism>
<accession>A0A2P2P5L6</accession>
<reference evidence="1" key="1">
    <citation type="submission" date="2018-02" db="EMBL/GenBank/DDBJ databases">
        <title>Rhizophora mucronata_Transcriptome.</title>
        <authorList>
            <person name="Meera S.P."/>
            <person name="Sreeshan A."/>
            <person name="Augustine A."/>
        </authorList>
    </citation>
    <scope>NUCLEOTIDE SEQUENCE</scope>
    <source>
        <tissue evidence="1">Leaf</tissue>
    </source>
</reference>
<proteinExistence type="predicted"/>